<proteinExistence type="predicted"/>
<accession>A0ABQ0GFM2</accession>
<dbReference type="InterPro" id="IPR010730">
    <property type="entry name" value="HET"/>
</dbReference>
<evidence type="ECO:0000259" key="2">
    <source>
        <dbReference type="Pfam" id="PF06985"/>
    </source>
</evidence>
<dbReference type="Pfam" id="PF06985">
    <property type="entry name" value="HET"/>
    <property type="match status" value="1"/>
</dbReference>
<dbReference type="PANTHER" id="PTHR24148">
    <property type="entry name" value="ANKYRIN REPEAT DOMAIN-CONTAINING PROTEIN 39 HOMOLOG-RELATED"/>
    <property type="match status" value="1"/>
</dbReference>
<dbReference type="RefSeq" id="XP_070918200.1">
    <property type="nucleotide sequence ID" value="XM_071062099.1"/>
</dbReference>
<dbReference type="GeneID" id="98177422"/>
<feature type="domain" description="Heterokaryon incompatibility" evidence="2">
    <location>
        <begin position="63"/>
        <end position="263"/>
    </location>
</feature>
<reference evidence="3 4" key="1">
    <citation type="submission" date="2024-09" db="EMBL/GenBank/DDBJ databases">
        <title>Itraconazole resistance in Madurella fahalii resulting from another homologue of gene encoding cytochrome P450 14-alpha sterol demethylase (CYP51).</title>
        <authorList>
            <person name="Yoshioka I."/>
            <person name="Fahal A.H."/>
            <person name="Kaneko S."/>
            <person name="Yaguchi T."/>
        </authorList>
    </citation>
    <scope>NUCLEOTIDE SEQUENCE [LARGE SCALE GENOMIC DNA]</scope>
    <source>
        <strain evidence="3 4">IFM 68171</strain>
    </source>
</reference>
<evidence type="ECO:0000313" key="3">
    <source>
        <dbReference type="EMBL" id="GAB1316469.1"/>
    </source>
</evidence>
<protein>
    <recommendedName>
        <fullName evidence="2">Heterokaryon incompatibility domain-containing protein</fullName>
    </recommendedName>
</protein>
<sequence>MAPYQYRPLPASHIRLLELHPSTDPTAALTASVLTVPLHPPLPTTTDAAAQGDDDYRDATARFEALSYAWGDPATPAALHLADGTAIPITASLSSLLARIRRPDAPRVLWVDAVCINQGDPAEKAVQVGMMDVIYRAAERVIADLGEDEDEDEGGEGDREGREAYGMARALRIMERYWRAGIRAGADKTGFGRALTPAETARALGLEDEVELGDAAGPREGGGEGQGDGGGGAGALDFTDDERLAVLRFFDRPWFRRVWIVQEFVLARQVVMLCGRNEANWRHLMASCVKYEGIPVIVRDVLNGDLGRMAGMTNFICMAWIRCLRALQRTESGRQFVSHLSSLSNGRMMRYYGNPTLASLLHYFRLSHATLGRDRYFALLKISSDIDVEEHPELRPDYTAPDHEIVQRFARVLIRKEGAAEMFMRAGLWRQMKPELPSWAEDATQGNSALLDLTLEDTIHKAAGGTEFAAHIDSNLPNIITVKACRVDTVQELASSWQDVVDGGRQGLWATLEYLRRGFVLFLRRDLSTGHAGWTEPYATGEDAEDAAALTLCTYRGMPNPSKEALVSAFALLRVLMFLPEGFQTLEDVRDVILAKNNCSEELVAQLMEKAPGMMDLYLQELGSMVGMGVTPAVTWGNYFANVPPVARPGDEVWIVQGCRFPMLLRRTDGDEFRGDFRLVGTCYVHGLMNGETLQRPGFEFENISIC</sequence>
<dbReference type="EMBL" id="BAAFSV010000003">
    <property type="protein sequence ID" value="GAB1316469.1"/>
    <property type="molecule type" value="Genomic_DNA"/>
</dbReference>
<dbReference type="InterPro" id="IPR052895">
    <property type="entry name" value="HetReg/Transcr_Mod"/>
</dbReference>
<comment type="caution">
    <text evidence="3">The sequence shown here is derived from an EMBL/GenBank/DDBJ whole genome shotgun (WGS) entry which is preliminary data.</text>
</comment>
<evidence type="ECO:0000313" key="4">
    <source>
        <dbReference type="Proteomes" id="UP001628179"/>
    </source>
</evidence>
<dbReference type="PANTHER" id="PTHR24148:SF64">
    <property type="entry name" value="HETEROKARYON INCOMPATIBILITY DOMAIN-CONTAINING PROTEIN"/>
    <property type="match status" value="1"/>
</dbReference>
<feature type="compositionally biased region" description="Gly residues" evidence="1">
    <location>
        <begin position="219"/>
        <end position="234"/>
    </location>
</feature>
<gene>
    <name evidence="3" type="ORF">MFIFM68171_06679</name>
</gene>
<evidence type="ECO:0000256" key="1">
    <source>
        <dbReference type="SAM" id="MobiDB-lite"/>
    </source>
</evidence>
<feature type="region of interest" description="Disordered" evidence="1">
    <location>
        <begin position="213"/>
        <end position="234"/>
    </location>
</feature>
<dbReference type="Proteomes" id="UP001628179">
    <property type="component" value="Unassembled WGS sequence"/>
</dbReference>
<keyword evidence="4" id="KW-1185">Reference proteome</keyword>
<name>A0ABQ0GFM2_9PEZI</name>
<organism evidence="3 4">
    <name type="scientific">Madurella fahalii</name>
    <dbReference type="NCBI Taxonomy" id="1157608"/>
    <lineage>
        <taxon>Eukaryota</taxon>
        <taxon>Fungi</taxon>
        <taxon>Dikarya</taxon>
        <taxon>Ascomycota</taxon>
        <taxon>Pezizomycotina</taxon>
        <taxon>Sordariomycetes</taxon>
        <taxon>Sordariomycetidae</taxon>
        <taxon>Sordariales</taxon>
        <taxon>Sordariales incertae sedis</taxon>
        <taxon>Madurella</taxon>
    </lineage>
</organism>